<reference evidence="1" key="1">
    <citation type="submission" date="2020-02" db="EMBL/GenBank/DDBJ databases">
        <authorList>
            <person name="Meier V. D."/>
        </authorList>
    </citation>
    <scope>NUCLEOTIDE SEQUENCE</scope>
    <source>
        <strain evidence="1">AVDCRST_MAG23</strain>
    </source>
</reference>
<organism evidence="1">
    <name type="scientific">uncultured Sphingosinicella sp</name>
    <dbReference type="NCBI Taxonomy" id="478748"/>
    <lineage>
        <taxon>Bacteria</taxon>
        <taxon>Pseudomonadati</taxon>
        <taxon>Pseudomonadota</taxon>
        <taxon>Alphaproteobacteria</taxon>
        <taxon>Sphingomonadales</taxon>
        <taxon>Sphingosinicellaceae</taxon>
        <taxon>Sphingosinicella</taxon>
        <taxon>environmental samples</taxon>
    </lineage>
</organism>
<protein>
    <recommendedName>
        <fullName evidence="2">FOG: TPR repeat</fullName>
    </recommendedName>
</protein>
<proteinExistence type="predicted"/>
<name>A0A6J4TKU9_9SPHN</name>
<accession>A0A6J4TKU9</accession>
<evidence type="ECO:0008006" key="2">
    <source>
        <dbReference type="Google" id="ProtNLM"/>
    </source>
</evidence>
<sequence>MAAALSDMSMADDEWVLAIRGGDYKWAWDISARLLAGRDPRTRDDPSLPYHLRWVWDGRPFEDRHVLVRCYHGLGDTIQFARYLPLLRRHAGSVTLEVQPRLLGLFGDFPGVDCLVPFDPAHPNPQSECDIEIMELAFALRTAPSKLPPPYLRSPPALLPRGTIGLCHQAGDWDPDRCVAAADLLSACGDEPCLTLACGPADLPVLNPEGCPFDIPATAMLVAGLDLVVTVDTFIAHLAGAMGKPVWLLLKHEPDWRWSPSTRRSDWYPSMRLYPQPAPGDWNSVLAEIARDLAERGRSDRTSRRSG</sequence>
<dbReference type="AlphaFoldDB" id="A0A6J4TKU9"/>
<gene>
    <name evidence="1" type="ORF">AVDCRST_MAG23-500</name>
</gene>
<evidence type="ECO:0000313" key="1">
    <source>
        <dbReference type="EMBL" id="CAA9524643.1"/>
    </source>
</evidence>
<dbReference type="SUPFAM" id="SSF53756">
    <property type="entry name" value="UDP-Glycosyltransferase/glycogen phosphorylase"/>
    <property type="match status" value="1"/>
</dbReference>
<dbReference type="Gene3D" id="3.40.50.2000">
    <property type="entry name" value="Glycogen Phosphorylase B"/>
    <property type="match status" value="1"/>
</dbReference>
<dbReference type="EMBL" id="CADCWD010000017">
    <property type="protein sequence ID" value="CAA9524643.1"/>
    <property type="molecule type" value="Genomic_DNA"/>
</dbReference>